<feature type="region of interest" description="Disordered" evidence="3">
    <location>
        <begin position="106"/>
        <end position="135"/>
    </location>
</feature>
<dbReference type="RefSeq" id="WP_126952129.1">
    <property type="nucleotide sequence ID" value="NZ_RZHC01000012.1"/>
</dbReference>
<dbReference type="EMBL" id="RZHD01000004">
    <property type="protein sequence ID" value="RUR47558.1"/>
    <property type="molecule type" value="Genomic_DNA"/>
</dbReference>
<dbReference type="NCBIfam" id="TIGR01845">
    <property type="entry name" value="outer_NodT"/>
    <property type="match status" value="1"/>
</dbReference>
<keyword evidence="2" id="KW-0472">Membrane</keyword>
<evidence type="ECO:0000256" key="1">
    <source>
        <dbReference type="ARBA" id="ARBA00007613"/>
    </source>
</evidence>
<accession>A0A3S0YKJ3</accession>
<dbReference type="Gene3D" id="2.20.200.10">
    <property type="entry name" value="Outer membrane efflux proteins (OEP)"/>
    <property type="match status" value="1"/>
</dbReference>
<proteinExistence type="inferred from homology"/>
<feature type="chain" id="PRO_5018378835" evidence="2">
    <location>
        <begin position="26"/>
        <end position="484"/>
    </location>
</feature>
<dbReference type="GO" id="GO:0015562">
    <property type="term" value="F:efflux transmembrane transporter activity"/>
    <property type="evidence" value="ECO:0007669"/>
    <property type="project" value="InterPro"/>
</dbReference>
<dbReference type="InterPro" id="IPR003423">
    <property type="entry name" value="OMP_efflux"/>
</dbReference>
<feature type="signal peptide" evidence="2">
    <location>
        <begin position="1"/>
        <end position="25"/>
    </location>
</feature>
<keyword evidence="2" id="KW-0812">Transmembrane</keyword>
<dbReference type="PANTHER" id="PTHR30203">
    <property type="entry name" value="OUTER MEMBRANE CATION EFFLUX PROTEIN"/>
    <property type="match status" value="1"/>
</dbReference>
<comment type="subcellular location">
    <subcellularLocation>
        <location evidence="2">Cell outer membrane</location>
        <topology evidence="2">Lipid-anchor</topology>
    </subcellularLocation>
</comment>
<dbReference type="AlphaFoldDB" id="A0A3S0YKJ3"/>
<dbReference type="Pfam" id="PF02321">
    <property type="entry name" value="OEP"/>
    <property type="match status" value="2"/>
</dbReference>
<reference evidence="4 5" key="1">
    <citation type="submission" date="2018-12" db="EMBL/GenBank/DDBJ databases">
        <title>three novel Halomonas strain isolated from plants.</title>
        <authorList>
            <person name="Sun C."/>
        </authorList>
    </citation>
    <scope>NUCLEOTIDE SEQUENCE [LARGE SCALE GENOMIC DNA]</scope>
    <source>
        <strain evidence="4 5">RC</strain>
    </source>
</reference>
<dbReference type="GO" id="GO:0009279">
    <property type="term" value="C:cell outer membrane"/>
    <property type="evidence" value="ECO:0007669"/>
    <property type="project" value="UniProtKB-SubCell"/>
</dbReference>
<dbReference type="SUPFAM" id="SSF56954">
    <property type="entry name" value="Outer membrane efflux proteins (OEP)"/>
    <property type="match status" value="1"/>
</dbReference>
<dbReference type="OrthoDB" id="9770517at2"/>
<feature type="compositionally biased region" description="Polar residues" evidence="3">
    <location>
        <begin position="107"/>
        <end position="117"/>
    </location>
</feature>
<dbReference type="Gene3D" id="1.20.1600.10">
    <property type="entry name" value="Outer membrane efflux proteins (OEP)"/>
    <property type="match status" value="1"/>
</dbReference>
<evidence type="ECO:0000256" key="3">
    <source>
        <dbReference type="SAM" id="MobiDB-lite"/>
    </source>
</evidence>
<keyword evidence="2" id="KW-0732">Signal</keyword>
<dbReference type="InterPro" id="IPR010131">
    <property type="entry name" value="MdtP/NodT-like"/>
</dbReference>
<protein>
    <submittedName>
        <fullName evidence="4">TolC family protein</fullName>
    </submittedName>
</protein>
<comment type="similarity">
    <text evidence="1 2">Belongs to the outer membrane factor (OMF) (TC 1.B.17) family.</text>
</comment>
<dbReference type="PANTHER" id="PTHR30203:SF29">
    <property type="entry name" value="PROTEIN CYAE"/>
    <property type="match status" value="1"/>
</dbReference>
<name>A0A3S0YKJ3_9GAMM</name>
<evidence type="ECO:0000256" key="2">
    <source>
        <dbReference type="RuleBase" id="RU362097"/>
    </source>
</evidence>
<keyword evidence="2" id="KW-0564">Palmitate</keyword>
<keyword evidence="2" id="KW-0449">Lipoprotein</keyword>
<gene>
    <name evidence="4" type="ORF">ELY37_04640</name>
</gene>
<comment type="caution">
    <text evidence="4">The sequence shown here is derived from an EMBL/GenBank/DDBJ whole genome shotgun (WGS) entry which is preliminary data.</text>
</comment>
<dbReference type="Proteomes" id="UP000286912">
    <property type="component" value="Unassembled WGS sequence"/>
</dbReference>
<organism evidence="4 5">
    <name type="scientific">Vreelandella populi</name>
    <dbReference type="NCBI Taxonomy" id="2498858"/>
    <lineage>
        <taxon>Bacteria</taxon>
        <taxon>Pseudomonadati</taxon>
        <taxon>Pseudomonadota</taxon>
        <taxon>Gammaproteobacteria</taxon>
        <taxon>Oceanospirillales</taxon>
        <taxon>Halomonadaceae</taxon>
        <taxon>Vreelandella</taxon>
    </lineage>
</organism>
<sequence>MPIPFNGFSRFVYLSSLGVLLTACAATPSPKPTPLPVELPGAFLAATGQQVFAGDTWWQDFQDEELNIFVRNALDYNPGLAQAIAQARIAEAQSRSDRADLFPQVSAGLNSSRQQRQGAPAPGSEGGGQSISNSHSASLDVSWEIDLWGRLSSLSNAGQADFLAASEQLRGMHQSLAADVVSLYLGVVQARAQVDLSESTVEALGEFARQVENRANAGVVSPTDVTLAYANLGSAKAGLEQRRENLARVTRQLETLMGEYPAGQLITTSELPAVPPLPSAGVPAELLARRPDVRSAEWALQAADYRLSAAERSFLPSISLTGSTGSTGSELADLFSSGSFIWTIAGNIVQPIFQGGRLRAQADAAEGQRDEAFYGYVDVALTALSEVETALEVDALLDRRVVESNEAADYAEEAVRVSFNRYMQGIEPFLNVLESYQRALDSRSATITAQYDRLENRIDLHLALGGGFDAVSAFDPSSTGTSAL</sequence>
<evidence type="ECO:0000313" key="4">
    <source>
        <dbReference type="EMBL" id="RUR47558.1"/>
    </source>
</evidence>
<evidence type="ECO:0000313" key="5">
    <source>
        <dbReference type="Proteomes" id="UP000286912"/>
    </source>
</evidence>
<keyword evidence="2" id="KW-1134">Transmembrane beta strand</keyword>
<keyword evidence="5" id="KW-1185">Reference proteome</keyword>